<dbReference type="EMBL" id="CP012673">
    <property type="protein sequence ID" value="AUX42168.1"/>
    <property type="molecule type" value="Genomic_DNA"/>
</dbReference>
<evidence type="ECO:0000256" key="1">
    <source>
        <dbReference type="SAM" id="MobiDB-lite"/>
    </source>
</evidence>
<dbReference type="RefSeq" id="WP_104981025.1">
    <property type="nucleotide sequence ID" value="NZ_CP012673.1"/>
</dbReference>
<evidence type="ECO:0000313" key="2">
    <source>
        <dbReference type="EMBL" id="AUX42168.1"/>
    </source>
</evidence>
<dbReference type="OrthoDB" id="5514680at2"/>
<evidence type="ECO:0000313" key="3">
    <source>
        <dbReference type="Proteomes" id="UP000238348"/>
    </source>
</evidence>
<organism evidence="2 3">
    <name type="scientific">Sorangium cellulosum</name>
    <name type="common">Polyangium cellulosum</name>
    <dbReference type="NCBI Taxonomy" id="56"/>
    <lineage>
        <taxon>Bacteria</taxon>
        <taxon>Pseudomonadati</taxon>
        <taxon>Myxococcota</taxon>
        <taxon>Polyangia</taxon>
        <taxon>Polyangiales</taxon>
        <taxon>Polyangiaceae</taxon>
        <taxon>Sorangium</taxon>
    </lineage>
</organism>
<gene>
    <name evidence="2" type="ORF">SOCE26_035950</name>
</gene>
<protein>
    <submittedName>
        <fullName evidence="2">Uncharacterized protein</fullName>
    </submittedName>
</protein>
<sequence length="193" mass="20001">MATPFDGGSREAGAPLALEEAEAEAPAAQTSEPPRVTLDDVLAEPAAPSAAPLPERQAQPLGVSVRTARVASVVGRRATILLRGAAGPVEAEIAPEVDPGVIADAHARGDAVLIELCEGEPPLVVAALTTQRPKALHLKAATITIEGEQELLLRSGRGAVRIREDGDIEVVGSRISAASRGLFRIVGRLLRLN</sequence>
<feature type="compositionally biased region" description="Low complexity" evidence="1">
    <location>
        <begin position="11"/>
        <end position="28"/>
    </location>
</feature>
<proteinExistence type="predicted"/>
<feature type="region of interest" description="Disordered" evidence="1">
    <location>
        <begin position="1"/>
        <end position="43"/>
    </location>
</feature>
<reference evidence="2 3" key="1">
    <citation type="submission" date="2015-09" db="EMBL/GenBank/DDBJ databases">
        <title>Sorangium comparison.</title>
        <authorList>
            <person name="Zaburannyi N."/>
            <person name="Bunk B."/>
            <person name="Overmann J."/>
            <person name="Mueller R."/>
        </authorList>
    </citation>
    <scope>NUCLEOTIDE SEQUENCE [LARGE SCALE GENOMIC DNA]</scope>
    <source>
        <strain evidence="2 3">So ce26</strain>
    </source>
</reference>
<name>A0A2L0ES70_SORCE</name>
<dbReference type="Proteomes" id="UP000238348">
    <property type="component" value="Chromosome"/>
</dbReference>
<accession>A0A2L0ES70</accession>
<dbReference type="AlphaFoldDB" id="A0A2L0ES70"/>